<feature type="compositionally biased region" description="Basic residues" evidence="1">
    <location>
        <begin position="12"/>
        <end position="21"/>
    </location>
</feature>
<feature type="compositionally biased region" description="Low complexity" evidence="1">
    <location>
        <begin position="945"/>
        <end position="954"/>
    </location>
</feature>
<feature type="compositionally biased region" description="Basic and acidic residues" evidence="1">
    <location>
        <begin position="1007"/>
        <end position="1019"/>
    </location>
</feature>
<feature type="compositionally biased region" description="Low complexity" evidence="1">
    <location>
        <begin position="135"/>
        <end position="149"/>
    </location>
</feature>
<feature type="compositionally biased region" description="Polar residues" evidence="1">
    <location>
        <begin position="979"/>
        <end position="992"/>
    </location>
</feature>
<proteinExistence type="predicted"/>
<feature type="region of interest" description="Disordered" evidence="1">
    <location>
        <begin position="706"/>
        <end position="740"/>
    </location>
</feature>
<protein>
    <recommendedName>
        <fullName evidence="4">AAA+ ATPase domain-containing protein</fullName>
    </recommendedName>
</protein>
<dbReference type="AlphaFoldDB" id="A0ABD0LPX9"/>
<feature type="compositionally biased region" description="Polar residues" evidence="1">
    <location>
        <begin position="788"/>
        <end position="798"/>
    </location>
</feature>
<name>A0ABD0LPX9_9CAEN</name>
<evidence type="ECO:0000313" key="3">
    <source>
        <dbReference type="Proteomes" id="UP001519460"/>
    </source>
</evidence>
<organism evidence="2 3">
    <name type="scientific">Batillaria attramentaria</name>
    <dbReference type="NCBI Taxonomy" id="370345"/>
    <lineage>
        <taxon>Eukaryota</taxon>
        <taxon>Metazoa</taxon>
        <taxon>Spiralia</taxon>
        <taxon>Lophotrochozoa</taxon>
        <taxon>Mollusca</taxon>
        <taxon>Gastropoda</taxon>
        <taxon>Caenogastropoda</taxon>
        <taxon>Sorbeoconcha</taxon>
        <taxon>Cerithioidea</taxon>
        <taxon>Batillariidae</taxon>
        <taxon>Batillaria</taxon>
    </lineage>
</organism>
<gene>
    <name evidence="2" type="ORF">BaRGS_00007355</name>
</gene>
<feature type="region of interest" description="Disordered" evidence="1">
    <location>
        <begin position="776"/>
        <end position="800"/>
    </location>
</feature>
<feature type="region of interest" description="Disordered" evidence="1">
    <location>
        <begin position="1"/>
        <end position="21"/>
    </location>
</feature>
<feature type="region of interest" description="Disordered" evidence="1">
    <location>
        <begin position="127"/>
        <end position="195"/>
    </location>
</feature>
<evidence type="ECO:0000313" key="2">
    <source>
        <dbReference type="EMBL" id="KAK7501551.1"/>
    </source>
</evidence>
<sequence>MADNSVAGPPVPRKKRKKTFSRRLKLSVNGKARSFYEWTKEYAETHYPNIGSSTYRVPPLYFNHQNVVIQTDTTRNTNILSESVPVKAGRVKLASEDKGNIDCVRPNDNEVSPTNEQENLHIEIISDSSEDDDSGASSGSETSSAVSDAYHSTTSARSTENKDATQLVEGTQKEITAPSKAPTHHKVSLMRPPEDTLARRDKALSRVLDAFEYLGRELERSGVEGLFMVSGVSYENYLNRLPKKVTQNFEVPRPQDVATRGELDILILHPNAGILLVQVKSVGENLAAWKASDEDAAKAIKKVLIKAAGMTGRDEAVFKHILQDLDPVPTFTKVVALPFVSRSEFEKAMTQKDDLTSTCRLFLTDMKIVCKDEIEDTVELCNSESMVKHIPIPKQIEYSSHESGMLRWWHQTFLRNGSRLNLDHLKTIVGRVCGLLSSLHVQPDSKSRVEVKTYGQAVSETAERTTAFNLTPTLHRVLGIQDPYVAIVGPPATGKTMLLGMKGRRWREEGRHVVVVNFGPEEAGLPNAHALLEVINSGLKDDVFPKASRMDLALCHIKEDDLTQKINNFIQQFQQRSQHDDPTSVEYDKKVCFIVDDLLLLRRMPRVLKFLRDHPISDSVWCSTSGFSEDKRKELMGYKIIVLDNVVRCPITVQALLLKLEKREDWKAAYAKCSVDAGLPTKGPPLVFLHHQQHLLQKQTDASKVLRPGAEDGSDSDDNTPAGRVVDGTLDRTATPHGKELADGTMVQEVTAQNPLQCLECGHDVASFIGTLLKESEKPEHPPLVQSKKPSSEGSKSRSPGVLHYRDVVIVYPLPRKIMPNGIIRMCVSPDELDAHWKSVEASPFVLGVREKGIPVKVVRSQEAREIALQSSEQSVILTDAFIVRSLERKVVIFVPLTQSKSAAEHNDLPNAQENSPAHLSPPHNLTDKHRSGDVASGDPEEDSLTASDLATDADATDDAQQTDKEPQNLHQPAAPGSDASSHFPSTWNTAPSVMERATVGESPEAESERPRSPKDDRPTGAARLSPPPDRSSRPEGHPRPVSPASLSGDLGQRQGSLEAISVDGVVSRLSELNKEAMYRAAACCVAQFVLVVP</sequence>
<reference evidence="2 3" key="1">
    <citation type="journal article" date="2023" name="Sci. Data">
        <title>Genome assembly of the Korean intertidal mud-creeper Batillaria attramentaria.</title>
        <authorList>
            <person name="Patra A.K."/>
            <person name="Ho P.T."/>
            <person name="Jun S."/>
            <person name="Lee S.J."/>
            <person name="Kim Y."/>
            <person name="Won Y.J."/>
        </authorList>
    </citation>
    <scope>NUCLEOTIDE SEQUENCE [LARGE SCALE GENOMIC DNA]</scope>
    <source>
        <strain evidence="2">Wonlab-2016</strain>
    </source>
</reference>
<dbReference type="InterPro" id="IPR027417">
    <property type="entry name" value="P-loop_NTPase"/>
</dbReference>
<keyword evidence="3" id="KW-1185">Reference proteome</keyword>
<comment type="caution">
    <text evidence="2">The sequence shown here is derived from an EMBL/GenBank/DDBJ whole genome shotgun (WGS) entry which is preliminary data.</text>
</comment>
<accession>A0ABD0LPX9</accession>
<evidence type="ECO:0000256" key="1">
    <source>
        <dbReference type="SAM" id="MobiDB-lite"/>
    </source>
</evidence>
<dbReference type="EMBL" id="JACVVK020000031">
    <property type="protein sequence ID" value="KAK7501551.1"/>
    <property type="molecule type" value="Genomic_DNA"/>
</dbReference>
<dbReference type="SUPFAM" id="SSF52540">
    <property type="entry name" value="P-loop containing nucleoside triphosphate hydrolases"/>
    <property type="match status" value="1"/>
</dbReference>
<evidence type="ECO:0008006" key="4">
    <source>
        <dbReference type="Google" id="ProtNLM"/>
    </source>
</evidence>
<feature type="region of interest" description="Disordered" evidence="1">
    <location>
        <begin position="907"/>
        <end position="1053"/>
    </location>
</feature>
<dbReference type="Proteomes" id="UP001519460">
    <property type="component" value="Unassembled WGS sequence"/>
</dbReference>